<dbReference type="Gene3D" id="2.60.120.200">
    <property type="match status" value="1"/>
</dbReference>
<evidence type="ECO:0000256" key="1">
    <source>
        <dbReference type="ARBA" id="ARBA00004141"/>
    </source>
</evidence>
<feature type="disulfide bond" evidence="6">
    <location>
        <begin position="512"/>
        <end position="527"/>
    </location>
</feature>
<dbReference type="Gene3D" id="1.20.58.390">
    <property type="entry name" value="Neurotransmitter-gated ion-channel transmembrane domain"/>
    <property type="match status" value="1"/>
</dbReference>
<dbReference type="SUPFAM" id="SSF63712">
    <property type="entry name" value="Nicotinic receptor ligand binding domain-like"/>
    <property type="match status" value="1"/>
</dbReference>
<keyword evidence="11" id="KW-1185">Reference proteome</keyword>
<dbReference type="GO" id="GO:0005230">
    <property type="term" value="F:extracellular ligand-gated monoatomic ion channel activity"/>
    <property type="evidence" value="ECO:0007669"/>
    <property type="project" value="InterPro"/>
</dbReference>
<dbReference type="SUPFAM" id="SSF56436">
    <property type="entry name" value="C-type lectin-like"/>
    <property type="match status" value="1"/>
</dbReference>
<dbReference type="InterPro" id="IPR013320">
    <property type="entry name" value="ConA-like_dom_sf"/>
</dbReference>
<keyword evidence="2 7" id="KW-0812">Transmembrane</keyword>
<dbReference type="GO" id="GO:0004888">
    <property type="term" value="F:transmembrane signaling receptor activity"/>
    <property type="evidence" value="ECO:0007669"/>
    <property type="project" value="InterPro"/>
</dbReference>
<feature type="transmembrane region" description="Helical" evidence="7">
    <location>
        <begin position="773"/>
        <end position="791"/>
    </location>
</feature>
<evidence type="ECO:0000256" key="2">
    <source>
        <dbReference type="ARBA" id="ARBA00022692"/>
    </source>
</evidence>
<gene>
    <name evidence="10" type="ORF">C7M84_011649</name>
</gene>
<keyword evidence="7" id="KW-0813">Transport</keyword>
<feature type="domain" description="Pentraxin (PTX)" evidence="9">
    <location>
        <begin position="52"/>
        <end position="252"/>
    </location>
</feature>
<dbReference type="PRINTS" id="PR00252">
    <property type="entry name" value="NRIONCHANNEL"/>
</dbReference>
<organism evidence="10 11">
    <name type="scientific">Penaeus vannamei</name>
    <name type="common">Whiteleg shrimp</name>
    <name type="synonym">Litopenaeus vannamei</name>
    <dbReference type="NCBI Taxonomy" id="6689"/>
    <lineage>
        <taxon>Eukaryota</taxon>
        <taxon>Metazoa</taxon>
        <taxon>Ecdysozoa</taxon>
        <taxon>Arthropoda</taxon>
        <taxon>Crustacea</taxon>
        <taxon>Multicrustacea</taxon>
        <taxon>Malacostraca</taxon>
        <taxon>Eumalacostraca</taxon>
        <taxon>Eucarida</taxon>
        <taxon>Decapoda</taxon>
        <taxon>Dendrobranchiata</taxon>
        <taxon>Penaeoidea</taxon>
        <taxon>Penaeidae</taxon>
        <taxon>Penaeus</taxon>
    </lineage>
</organism>
<feature type="signal peptide" evidence="7">
    <location>
        <begin position="1"/>
        <end position="21"/>
    </location>
</feature>
<dbReference type="SMART" id="SM00192">
    <property type="entry name" value="LDLa"/>
    <property type="match status" value="1"/>
</dbReference>
<dbReference type="InterPro" id="IPR038050">
    <property type="entry name" value="Neuro_actylchol_rec"/>
</dbReference>
<dbReference type="InterPro" id="IPR023415">
    <property type="entry name" value="LDLR_class-A_CS"/>
</dbReference>
<sequence length="1043" mass="119452">MSLRERFLWVILATYCLASHAQETPAADPSAAAPSANDLTKGSGSEAKPADAVSVVSFQASRAASTNSSLVFRPPFPQVSAITFCAWLRFRHFTPFNDRVASYFTEWDEDLAIWNDWINKEFVLNVLDLRLKLNFTVPLYTWTHIFASVDALTLEHHFLVNNQDVPGKLVLGSEKKPLRPIAAGGLMVLGQDQDSPGGGYAVTQAFSGDMAELLLFDKLFTKKDTKETFNCYENVLGGEEPLLSTNRLEQWDFVGDVEVFDVPRDHLDPTQKNNFFILPERRYFVDSLKLCTILGLPMAVPKSESENEELFQMAVEVESICLSAYSTNVWIGGFGNLTNKQWERTDNKEPLEYQYFDASYALVTEEFQCISMGSSLYPLFWYSTACSKQTPCTACDNNPVNSIKVRGLCKESHFDRELHIHDTVNLKPIFHGTYYSKLWWDNTTWVMASRLLPDLEARMIINDPEDYPIGLRQWRITGDECPAGEVDLLLTVCGEESFPCNDGTCVHMSQRCDLRAHCDDGSDEMKCDKVFVGTDYEKTLPPPPPETEDVLNVTLSVIITAVRTLNLLDQAVTLDVQLMSQWEDSRLKYADLQPEQYRNQVQDADRLWQPELITMDDTGSRVDVVTRGSSLVVIRDAPPLPSDDTRVTKAVVFPGLGNPLLLRQELSITFQCQFDLRWFPFDNQKCSLSFRLNDVESKLVSMIASKTIYLGPEKLPEYKVRRVTLRKLEESDGQELTVVFTNLFLYYLANSYLPSFLLVVISYSTFYFRLEDFNERIMVSITAMLVLVALFQQTSSTILKTTYLKLIDVWYMNKDKIKVPLECSCWHWATARNILRYGIYMSEQSEDDRRNYPVDQLVGDIYPALTGQWNKANALFKPPVLNGKVAITPKLKVVWHQAVMFSFGKGKLDAKEWFMVKLDELFYLICVITNCGEEGCEGCVNQAHINCFCSREKKIPVKELAYIKGQEEKVGSIGPYQMGGPDLSEHKRRRRQWIGRRWKVRQSKGNGARWKILQRERRQPRRILRDFWQMVMRIWNWRGGAED</sequence>
<protein>
    <submittedName>
        <fullName evidence="10">Putative leucine zipper transcription factor-like protein 1 isoform X2</fullName>
    </submittedName>
</protein>
<dbReference type="PROSITE" id="PS00236">
    <property type="entry name" value="NEUROTR_ION_CHANNEL"/>
    <property type="match status" value="1"/>
</dbReference>
<dbReference type="InterPro" id="IPR006202">
    <property type="entry name" value="Neur_chan_lig-bd"/>
</dbReference>
<dbReference type="SUPFAM" id="SSF49899">
    <property type="entry name" value="Concanavalin A-like lectins/glucanases"/>
    <property type="match status" value="1"/>
</dbReference>
<dbReference type="Gene3D" id="4.10.400.10">
    <property type="entry name" value="Low-density Lipoprotein Receptor"/>
    <property type="match status" value="1"/>
</dbReference>
<dbReference type="Proteomes" id="UP000283509">
    <property type="component" value="Unassembled WGS sequence"/>
</dbReference>
<evidence type="ECO:0000256" key="4">
    <source>
        <dbReference type="ARBA" id="ARBA00023136"/>
    </source>
</evidence>
<dbReference type="CDD" id="cd00112">
    <property type="entry name" value="LDLa"/>
    <property type="match status" value="1"/>
</dbReference>
<feature type="disulfide bond" evidence="6">
    <location>
        <begin position="493"/>
        <end position="505"/>
    </location>
</feature>
<reference evidence="10 11" key="2">
    <citation type="submission" date="2019-01" db="EMBL/GenBank/DDBJ databases">
        <title>The decoding of complex shrimp genome reveals the adaptation for benthos swimmer, frequently molting mechanism and breeding impact on genome.</title>
        <authorList>
            <person name="Sun Y."/>
            <person name="Gao Y."/>
            <person name="Yu Y."/>
        </authorList>
    </citation>
    <scope>NUCLEOTIDE SEQUENCE [LARGE SCALE GENOMIC DNA]</scope>
    <source>
        <tissue evidence="10">Muscle</tissue>
    </source>
</reference>
<dbReference type="InterPro" id="IPR016186">
    <property type="entry name" value="C-type_lectin-like/link_sf"/>
</dbReference>
<keyword evidence="3 7" id="KW-1133">Transmembrane helix</keyword>
<proteinExistence type="inferred from homology"/>
<dbReference type="Gene3D" id="2.70.170.10">
    <property type="entry name" value="Neurotransmitter-gated ion-channel ligand-binding domain"/>
    <property type="match status" value="1"/>
</dbReference>
<feature type="transmembrane region" description="Helical" evidence="7">
    <location>
        <begin position="744"/>
        <end position="766"/>
    </location>
</feature>
<dbReference type="SMART" id="SM00159">
    <property type="entry name" value="PTX"/>
    <property type="match status" value="1"/>
</dbReference>
<evidence type="ECO:0000259" key="9">
    <source>
        <dbReference type="SMART" id="SM00159"/>
    </source>
</evidence>
<dbReference type="InterPro" id="IPR006201">
    <property type="entry name" value="Neur_channel"/>
</dbReference>
<dbReference type="AlphaFoldDB" id="A0A3R7SPU6"/>
<dbReference type="PROSITE" id="PS01209">
    <property type="entry name" value="LDLRA_1"/>
    <property type="match status" value="1"/>
</dbReference>
<feature type="disulfide bond" evidence="6">
    <location>
        <begin position="500"/>
        <end position="518"/>
    </location>
</feature>
<feature type="chain" id="PRO_5022248804" evidence="7">
    <location>
        <begin position="22"/>
        <end position="1043"/>
    </location>
</feature>
<evidence type="ECO:0000256" key="7">
    <source>
        <dbReference type="RuleBase" id="RU000687"/>
    </source>
</evidence>
<keyword evidence="7" id="KW-0732">Signal</keyword>
<evidence type="ECO:0000256" key="3">
    <source>
        <dbReference type="ARBA" id="ARBA00022989"/>
    </source>
</evidence>
<dbReference type="EMBL" id="QCYY01002470">
    <property type="protein sequence ID" value="ROT70079.1"/>
    <property type="molecule type" value="Genomic_DNA"/>
</dbReference>
<name>A0A3R7SPU6_PENVA</name>
<keyword evidence="5 6" id="KW-1015">Disulfide bond</keyword>
<evidence type="ECO:0000256" key="8">
    <source>
        <dbReference type="SAM" id="MobiDB-lite"/>
    </source>
</evidence>
<dbReference type="Pfam" id="PF00354">
    <property type="entry name" value="Pentaxin"/>
    <property type="match status" value="1"/>
</dbReference>
<dbReference type="Pfam" id="PF00057">
    <property type="entry name" value="Ldl_recept_a"/>
    <property type="match status" value="1"/>
</dbReference>
<dbReference type="Pfam" id="PF02931">
    <property type="entry name" value="Neur_chan_LBD"/>
    <property type="match status" value="1"/>
</dbReference>
<evidence type="ECO:0000256" key="6">
    <source>
        <dbReference type="PROSITE-ProRule" id="PRU00124"/>
    </source>
</evidence>
<evidence type="ECO:0000313" key="11">
    <source>
        <dbReference type="Proteomes" id="UP000283509"/>
    </source>
</evidence>
<reference evidence="10 11" key="1">
    <citation type="submission" date="2018-04" db="EMBL/GenBank/DDBJ databases">
        <authorList>
            <person name="Zhang X."/>
            <person name="Yuan J."/>
            <person name="Li F."/>
            <person name="Xiang J."/>
        </authorList>
    </citation>
    <scope>NUCLEOTIDE SEQUENCE [LARGE SCALE GENOMIC DNA]</scope>
    <source>
        <tissue evidence="10">Muscle</tissue>
    </source>
</reference>
<dbReference type="CDD" id="cd00037">
    <property type="entry name" value="CLECT"/>
    <property type="match status" value="1"/>
</dbReference>
<keyword evidence="7" id="KW-0407">Ion channel</keyword>
<comment type="caution">
    <text evidence="7">Lacks conserved residue(s) required for the propagation of feature annotation.</text>
</comment>
<dbReference type="InterPro" id="IPR036055">
    <property type="entry name" value="LDL_receptor-like_sf"/>
</dbReference>
<dbReference type="InterPro" id="IPR036734">
    <property type="entry name" value="Neur_chan_lig-bd_sf"/>
</dbReference>
<dbReference type="PANTHER" id="PTHR18945">
    <property type="entry name" value="NEUROTRANSMITTER GATED ION CHANNEL"/>
    <property type="match status" value="1"/>
</dbReference>
<feature type="compositionally biased region" description="Low complexity" evidence="8">
    <location>
        <begin position="27"/>
        <end position="36"/>
    </location>
</feature>
<comment type="subcellular location">
    <subcellularLocation>
        <location evidence="1">Membrane</location>
        <topology evidence="1">Multi-pass membrane protein</topology>
    </subcellularLocation>
</comment>
<dbReference type="PROSITE" id="PS50068">
    <property type="entry name" value="LDLRA_2"/>
    <property type="match status" value="1"/>
</dbReference>
<dbReference type="InterPro" id="IPR002172">
    <property type="entry name" value="LDrepeatLR_classA_rpt"/>
</dbReference>
<comment type="caution">
    <text evidence="10">The sequence shown here is derived from an EMBL/GenBank/DDBJ whole genome shotgun (WGS) entry which is preliminary data.</text>
</comment>
<comment type="similarity">
    <text evidence="7">Belongs to the ligand-gated ion channel (TC 1.A.9) family.</text>
</comment>
<dbReference type="SUPFAM" id="SSF90112">
    <property type="entry name" value="Neurotransmitter-gated ion-channel transmembrane pore"/>
    <property type="match status" value="1"/>
</dbReference>
<dbReference type="Gene3D" id="3.10.100.10">
    <property type="entry name" value="Mannose-Binding Protein A, subunit A"/>
    <property type="match status" value="1"/>
</dbReference>
<accession>A0A3R7SPU6</accession>
<dbReference type="OrthoDB" id="6353068at2759"/>
<evidence type="ECO:0000256" key="5">
    <source>
        <dbReference type="ARBA" id="ARBA00023157"/>
    </source>
</evidence>
<dbReference type="InterPro" id="IPR001759">
    <property type="entry name" value="PTX_dom"/>
</dbReference>
<dbReference type="InterPro" id="IPR036719">
    <property type="entry name" value="Neuro-gated_channel_TM_sf"/>
</dbReference>
<dbReference type="SUPFAM" id="SSF57424">
    <property type="entry name" value="LDL receptor-like module"/>
    <property type="match status" value="1"/>
</dbReference>
<feature type="region of interest" description="Disordered" evidence="8">
    <location>
        <begin position="27"/>
        <end position="46"/>
    </location>
</feature>
<dbReference type="GO" id="GO:0016020">
    <property type="term" value="C:membrane"/>
    <property type="evidence" value="ECO:0007669"/>
    <property type="project" value="UniProtKB-SubCell"/>
</dbReference>
<dbReference type="InterPro" id="IPR018000">
    <property type="entry name" value="Neurotransmitter_ion_chnl_CS"/>
</dbReference>
<keyword evidence="7" id="KW-0406">Ion transport</keyword>
<dbReference type="InterPro" id="IPR016187">
    <property type="entry name" value="CTDL_fold"/>
</dbReference>
<evidence type="ECO:0000313" key="10">
    <source>
        <dbReference type="EMBL" id="ROT70079.1"/>
    </source>
</evidence>
<keyword evidence="4 7" id="KW-0472">Membrane</keyword>